<dbReference type="InterPro" id="IPR025996">
    <property type="entry name" value="MT1864/Rv1816-like_C"/>
</dbReference>
<dbReference type="SUPFAM" id="SSF48498">
    <property type="entry name" value="Tetracyclin repressor-like, C-terminal domain"/>
    <property type="match status" value="1"/>
</dbReference>
<gene>
    <name evidence="6" type="ORF">UA74_05405</name>
</gene>
<dbReference type="RefSeq" id="WP_075739315.1">
    <property type="nucleotide sequence ID" value="NZ_CP016076.1"/>
</dbReference>
<evidence type="ECO:0000256" key="4">
    <source>
        <dbReference type="PROSITE-ProRule" id="PRU00335"/>
    </source>
</evidence>
<evidence type="ECO:0000259" key="5">
    <source>
        <dbReference type="PROSITE" id="PS50977"/>
    </source>
</evidence>
<dbReference type="InterPro" id="IPR050109">
    <property type="entry name" value="HTH-type_TetR-like_transc_reg"/>
</dbReference>
<keyword evidence="2 4" id="KW-0238">DNA-binding</keyword>
<dbReference type="InterPro" id="IPR001647">
    <property type="entry name" value="HTH_TetR"/>
</dbReference>
<accession>A0AAC9LAN1</accession>
<proteinExistence type="predicted"/>
<sequence length="185" mass="19884">MPSTREVLLTAATRLIDEGGAGAVTLREVGRLAGVSHNAPYKHFAHKEALLAAVAARELEVYANLLEPQDGRSATLEGALEDYLDRAMRHPERFRLVYQRWTVVSDELGAAAAHATTALDALIAVGQREGRIPGDSPARPADLLRALTHGAIELTLTGHLGKRGDGRTPRDLVADLLELMGPSRT</sequence>
<dbReference type="Gene3D" id="1.10.357.10">
    <property type="entry name" value="Tetracycline Repressor, domain 2"/>
    <property type="match status" value="1"/>
</dbReference>
<dbReference type="InterPro" id="IPR036271">
    <property type="entry name" value="Tet_transcr_reg_TetR-rel_C_sf"/>
</dbReference>
<keyword evidence="1" id="KW-0805">Transcription regulation</keyword>
<evidence type="ECO:0000313" key="6">
    <source>
        <dbReference type="EMBL" id="APU13157.1"/>
    </source>
</evidence>
<dbReference type="SUPFAM" id="SSF46689">
    <property type="entry name" value="Homeodomain-like"/>
    <property type="match status" value="1"/>
</dbReference>
<feature type="DNA-binding region" description="H-T-H motif" evidence="4">
    <location>
        <begin position="25"/>
        <end position="44"/>
    </location>
</feature>
<dbReference type="Proteomes" id="UP000185511">
    <property type="component" value="Chromosome"/>
</dbReference>
<keyword evidence="3" id="KW-0804">Transcription</keyword>
<dbReference type="AlphaFoldDB" id="A0AAC9LAN1"/>
<keyword evidence="7" id="KW-1185">Reference proteome</keyword>
<dbReference type="GO" id="GO:0000976">
    <property type="term" value="F:transcription cis-regulatory region binding"/>
    <property type="evidence" value="ECO:0007669"/>
    <property type="project" value="TreeGrafter"/>
</dbReference>
<dbReference type="KEGG" id="acad:UA74_05405"/>
<dbReference type="GO" id="GO:0003700">
    <property type="term" value="F:DNA-binding transcription factor activity"/>
    <property type="evidence" value="ECO:0007669"/>
    <property type="project" value="TreeGrafter"/>
</dbReference>
<dbReference type="PROSITE" id="PS50977">
    <property type="entry name" value="HTH_TETR_2"/>
    <property type="match status" value="1"/>
</dbReference>
<dbReference type="EMBL" id="CP016076">
    <property type="protein sequence ID" value="APU13157.1"/>
    <property type="molecule type" value="Genomic_DNA"/>
</dbReference>
<dbReference type="InterPro" id="IPR009057">
    <property type="entry name" value="Homeodomain-like_sf"/>
</dbReference>
<dbReference type="Pfam" id="PF00440">
    <property type="entry name" value="TetR_N"/>
    <property type="match status" value="1"/>
</dbReference>
<feature type="domain" description="HTH tetR-type" evidence="5">
    <location>
        <begin position="2"/>
        <end position="62"/>
    </location>
</feature>
<organism evidence="6 7">
    <name type="scientific">Actinoalloteichus fjordicus</name>
    <dbReference type="NCBI Taxonomy" id="1612552"/>
    <lineage>
        <taxon>Bacteria</taxon>
        <taxon>Bacillati</taxon>
        <taxon>Actinomycetota</taxon>
        <taxon>Actinomycetes</taxon>
        <taxon>Pseudonocardiales</taxon>
        <taxon>Pseudonocardiaceae</taxon>
        <taxon>Actinoalloteichus</taxon>
    </lineage>
</organism>
<reference evidence="7" key="1">
    <citation type="submission" date="2016-06" db="EMBL/GenBank/DDBJ databases">
        <title>Complete genome sequence of Actinoalloteichus fjordicus DSM 46855 (=ADI127-17), type strain of the new species Actinoalloteichus fjordicus.</title>
        <authorList>
            <person name="Ruckert C."/>
            <person name="Nouioui I."/>
            <person name="Willmese J."/>
            <person name="van Wezel G."/>
            <person name="Klenk H.-P."/>
            <person name="Kalinowski J."/>
            <person name="Zotchev S.B."/>
        </authorList>
    </citation>
    <scope>NUCLEOTIDE SEQUENCE [LARGE SCALE GENOMIC DNA]</scope>
    <source>
        <strain evidence="7">ADI127-7</strain>
    </source>
</reference>
<evidence type="ECO:0000313" key="7">
    <source>
        <dbReference type="Proteomes" id="UP000185511"/>
    </source>
</evidence>
<protein>
    <submittedName>
        <fullName evidence="6">Transcriptional regulator, TetR family</fullName>
    </submittedName>
</protein>
<dbReference type="Pfam" id="PF13305">
    <property type="entry name" value="TetR_C_33"/>
    <property type="match status" value="1"/>
</dbReference>
<evidence type="ECO:0000256" key="1">
    <source>
        <dbReference type="ARBA" id="ARBA00023015"/>
    </source>
</evidence>
<name>A0AAC9LAN1_9PSEU</name>
<evidence type="ECO:0000256" key="2">
    <source>
        <dbReference type="ARBA" id="ARBA00023125"/>
    </source>
</evidence>
<dbReference type="PRINTS" id="PR00455">
    <property type="entry name" value="HTHTETR"/>
</dbReference>
<dbReference type="PANTHER" id="PTHR30055">
    <property type="entry name" value="HTH-TYPE TRANSCRIPTIONAL REGULATOR RUTR"/>
    <property type="match status" value="1"/>
</dbReference>
<dbReference type="PANTHER" id="PTHR30055:SF234">
    <property type="entry name" value="HTH-TYPE TRANSCRIPTIONAL REGULATOR BETI"/>
    <property type="match status" value="1"/>
</dbReference>
<evidence type="ECO:0000256" key="3">
    <source>
        <dbReference type="ARBA" id="ARBA00023163"/>
    </source>
</evidence>